<name>A0A6L6VFK7_AGRVI</name>
<proteinExistence type="predicted"/>
<gene>
    <name evidence="1" type="ORF">GOZ90_05910</name>
</gene>
<dbReference type="RefSeq" id="WP_156614099.1">
    <property type="nucleotide sequence ID" value="NZ_WPHR01000003.1"/>
</dbReference>
<dbReference type="EMBL" id="WPHR01000003">
    <property type="protein sequence ID" value="MUZ72212.1"/>
    <property type="molecule type" value="Genomic_DNA"/>
</dbReference>
<comment type="caution">
    <text evidence="1">The sequence shown here is derived from an EMBL/GenBank/DDBJ whole genome shotgun (WGS) entry which is preliminary data.</text>
</comment>
<dbReference type="Proteomes" id="UP000477951">
    <property type="component" value="Unassembled WGS sequence"/>
</dbReference>
<reference evidence="1 2" key="1">
    <citation type="submission" date="2019-12" db="EMBL/GenBank/DDBJ databases">
        <title>Whole-genome sequencing of Allorhizobium vitis.</title>
        <authorList>
            <person name="Gan H.M."/>
            <person name="Szegedi E."/>
            <person name="Burr T."/>
            <person name="Savka M.A."/>
        </authorList>
    </citation>
    <scope>NUCLEOTIDE SEQUENCE [LARGE SCALE GENOMIC DNA]</scope>
    <source>
        <strain evidence="1 2">CG516</strain>
    </source>
</reference>
<evidence type="ECO:0000313" key="2">
    <source>
        <dbReference type="Proteomes" id="UP000477951"/>
    </source>
</evidence>
<dbReference type="AlphaFoldDB" id="A0A6L6VFK7"/>
<evidence type="ECO:0000313" key="1">
    <source>
        <dbReference type="EMBL" id="MUZ72212.1"/>
    </source>
</evidence>
<organism evidence="1 2">
    <name type="scientific">Agrobacterium vitis</name>
    <name type="common">Rhizobium vitis</name>
    <dbReference type="NCBI Taxonomy" id="373"/>
    <lineage>
        <taxon>Bacteria</taxon>
        <taxon>Pseudomonadati</taxon>
        <taxon>Pseudomonadota</taxon>
        <taxon>Alphaproteobacteria</taxon>
        <taxon>Hyphomicrobiales</taxon>
        <taxon>Rhizobiaceae</taxon>
        <taxon>Rhizobium/Agrobacterium group</taxon>
        <taxon>Agrobacterium</taxon>
    </lineage>
</organism>
<protein>
    <submittedName>
        <fullName evidence="1">Uncharacterized protein</fullName>
    </submittedName>
</protein>
<accession>A0A6L6VFK7</accession>
<sequence>MTGSGTAELHSRESIAYVRQMLGELRLVAEKEGAQMLCYLIEMAFEEAGDLQRRHKVPRMISNAKRSV</sequence>